<keyword evidence="3" id="KW-1185">Reference proteome</keyword>
<feature type="region of interest" description="Disordered" evidence="1">
    <location>
        <begin position="1"/>
        <end position="25"/>
    </location>
</feature>
<evidence type="ECO:0000256" key="1">
    <source>
        <dbReference type="SAM" id="MobiDB-lite"/>
    </source>
</evidence>
<name>A0A6G8R5W2_9CAUD</name>
<sequence length="75" mass="8751">MKDLSKFLRESEEEATRPLKDDEGADDEQYWELMNEYKKLRRTDREAADKILAQALELSEKGDVSQKKKLAAAYL</sequence>
<dbReference type="RefSeq" id="YP_010669152.1">
    <property type="nucleotide sequence ID" value="NC_070959.1"/>
</dbReference>
<evidence type="ECO:0000313" key="2">
    <source>
        <dbReference type="EMBL" id="QIN96772.1"/>
    </source>
</evidence>
<dbReference type="GeneID" id="77945306"/>
<accession>A0A6G8R5W2</accession>
<protein>
    <submittedName>
        <fullName evidence="2">Uncharacterized protein</fullName>
    </submittedName>
</protein>
<dbReference type="KEGG" id="vg:77945306"/>
<evidence type="ECO:0000313" key="3">
    <source>
        <dbReference type="Proteomes" id="UP000502617"/>
    </source>
</evidence>
<proteinExistence type="predicted"/>
<dbReference type="Proteomes" id="UP000502617">
    <property type="component" value="Segment"/>
</dbReference>
<dbReference type="EMBL" id="MT162466">
    <property type="protein sequence ID" value="QIN96772.1"/>
    <property type="molecule type" value="Genomic_DNA"/>
</dbReference>
<feature type="compositionally biased region" description="Basic and acidic residues" evidence="1">
    <location>
        <begin position="1"/>
        <end position="22"/>
    </location>
</feature>
<organism evidence="2 3">
    <name type="scientific">Synechococcus phage S-N03</name>
    <dbReference type="NCBI Taxonomy" id="2718943"/>
    <lineage>
        <taxon>Viruses</taxon>
        <taxon>Duplodnaviria</taxon>
        <taxon>Heunggongvirae</taxon>
        <taxon>Uroviricota</taxon>
        <taxon>Caudoviricetes</taxon>
        <taxon>Pantevenvirales</taxon>
        <taxon>Kyanoviridae</taxon>
        <taxon>Huanghaivirus</taxon>
        <taxon>Huanghaivirus snothree</taxon>
    </lineage>
</organism>
<reference evidence="2 3" key="1">
    <citation type="submission" date="2020-03" db="EMBL/GenBank/DDBJ databases">
        <title>The Isolation and Genome Sequence of a Novel Cyanophage S-N03 from the Huanghai Sea, China.</title>
        <authorList>
            <person name="Jiang T."/>
        </authorList>
    </citation>
    <scope>NUCLEOTIDE SEQUENCE [LARGE SCALE GENOMIC DNA]</scope>
</reference>